<dbReference type="InterPro" id="IPR050450">
    <property type="entry name" value="COX15/CtaA_HemeA_synthase"/>
</dbReference>
<feature type="transmembrane region" description="Helical" evidence="12">
    <location>
        <begin position="68"/>
        <end position="86"/>
    </location>
</feature>
<evidence type="ECO:0000256" key="6">
    <source>
        <dbReference type="ARBA" id="ARBA00023002"/>
    </source>
</evidence>
<evidence type="ECO:0000256" key="4">
    <source>
        <dbReference type="ARBA" id="ARBA00022723"/>
    </source>
</evidence>
<evidence type="ECO:0000313" key="13">
    <source>
        <dbReference type="EMBL" id="RRJ82563.1"/>
    </source>
</evidence>
<dbReference type="GO" id="GO:0046872">
    <property type="term" value="F:metal ion binding"/>
    <property type="evidence" value="ECO:0007669"/>
    <property type="project" value="UniProtKB-KW"/>
</dbReference>
<organism evidence="13 14">
    <name type="scientific">Aestuariirhabdus litorea</name>
    <dbReference type="NCBI Taxonomy" id="2528527"/>
    <lineage>
        <taxon>Bacteria</taxon>
        <taxon>Pseudomonadati</taxon>
        <taxon>Pseudomonadota</taxon>
        <taxon>Gammaproteobacteria</taxon>
        <taxon>Oceanospirillales</taxon>
        <taxon>Aestuariirhabdaceae</taxon>
        <taxon>Aestuariirhabdus</taxon>
    </lineage>
</organism>
<evidence type="ECO:0000256" key="9">
    <source>
        <dbReference type="ARBA" id="ARBA00023136"/>
    </source>
</evidence>
<dbReference type="InterPro" id="IPR003780">
    <property type="entry name" value="COX15/CtaA_fam"/>
</dbReference>
<keyword evidence="6" id="KW-0560">Oxidoreductase</keyword>
<evidence type="ECO:0000313" key="14">
    <source>
        <dbReference type="Proteomes" id="UP000280792"/>
    </source>
</evidence>
<evidence type="ECO:0000256" key="5">
    <source>
        <dbReference type="ARBA" id="ARBA00022989"/>
    </source>
</evidence>
<evidence type="ECO:0000256" key="3">
    <source>
        <dbReference type="ARBA" id="ARBA00022692"/>
    </source>
</evidence>
<dbReference type="Proteomes" id="UP000280792">
    <property type="component" value="Unassembled WGS sequence"/>
</dbReference>
<dbReference type="GO" id="GO:0016491">
    <property type="term" value="F:oxidoreductase activity"/>
    <property type="evidence" value="ECO:0007669"/>
    <property type="project" value="UniProtKB-KW"/>
</dbReference>
<feature type="transmembrane region" description="Helical" evidence="12">
    <location>
        <begin position="281"/>
        <end position="301"/>
    </location>
</feature>
<keyword evidence="14" id="KW-1185">Reference proteome</keyword>
<keyword evidence="8" id="KW-0350">Heme biosynthesis</keyword>
<feature type="transmembrane region" description="Helical" evidence="12">
    <location>
        <begin position="98"/>
        <end position="122"/>
    </location>
</feature>
<reference evidence="13 14" key="1">
    <citation type="submission" date="2018-08" db="EMBL/GenBank/DDBJ databases">
        <authorList>
            <person name="Khan S.A."/>
        </authorList>
    </citation>
    <scope>NUCLEOTIDE SEQUENCE [LARGE SCALE GENOMIC DNA]</scope>
    <source>
        <strain evidence="13 14">GTF-13</strain>
    </source>
</reference>
<dbReference type="Pfam" id="PF02628">
    <property type="entry name" value="COX15-CtaA"/>
    <property type="match status" value="1"/>
</dbReference>
<keyword evidence="10" id="KW-1015">Disulfide bond</keyword>
<proteinExistence type="predicted"/>
<keyword evidence="9 12" id="KW-0472">Membrane</keyword>
<keyword evidence="7" id="KW-0408">Iron</keyword>
<feature type="transmembrane region" description="Helical" evidence="12">
    <location>
        <begin position="167"/>
        <end position="187"/>
    </location>
</feature>
<feature type="transmembrane region" description="Helical" evidence="12">
    <location>
        <begin position="252"/>
        <end position="269"/>
    </location>
</feature>
<sequence>MLFAVILAFAVITLGAYVRLSDAGLGCPDWPGCYGQVIVPQSPADIAKAKAVYPERPLESSKAWKEMAHRYLAASLGLVILWIALQSWRCRGQGRQQLFLPLSLVAMVILQGLLGMWTVTLLLKPTVVTLHLLMGMATLALVWLAYLRQRDTQQLFSRSSGWRRERLRPWALLGLLVLAVQIALGGWTSTNYAALHCPDLPLCQGSWWPPTDYEAAFRLWREDALLEPPALNYEGGALSNQAAVTVHMTHRLGALVTLMVLGLLSLWLLRRSVDGELRTSGAWLLLLLVTQVALGISNVLLHLPTVLAVAHNGCAALLLLIVVKLNYQLTTRR</sequence>
<dbReference type="EMBL" id="QWEZ01000002">
    <property type="protein sequence ID" value="RRJ82563.1"/>
    <property type="molecule type" value="Genomic_DNA"/>
</dbReference>
<dbReference type="GO" id="GO:0006784">
    <property type="term" value="P:heme A biosynthetic process"/>
    <property type="evidence" value="ECO:0007669"/>
    <property type="project" value="InterPro"/>
</dbReference>
<accession>A0A3P3VP15</accession>
<evidence type="ECO:0000256" key="11">
    <source>
        <dbReference type="ARBA" id="ARBA00023444"/>
    </source>
</evidence>
<keyword evidence="2" id="KW-1003">Cell membrane</keyword>
<dbReference type="AlphaFoldDB" id="A0A3P3VP15"/>
<evidence type="ECO:0000256" key="2">
    <source>
        <dbReference type="ARBA" id="ARBA00022475"/>
    </source>
</evidence>
<dbReference type="PANTHER" id="PTHR35457">
    <property type="entry name" value="HEME A SYNTHASE"/>
    <property type="match status" value="1"/>
</dbReference>
<keyword evidence="5 12" id="KW-1133">Transmembrane helix</keyword>
<feature type="transmembrane region" description="Helical" evidence="12">
    <location>
        <begin position="128"/>
        <end position="147"/>
    </location>
</feature>
<reference evidence="13 14" key="2">
    <citation type="submission" date="2018-12" db="EMBL/GenBank/DDBJ databases">
        <title>Simiduia agarivorans gen. nov., sp. nov., a marine, agarolytic bacterium isolated from shallow coastal water from Keelung, Taiwan.</title>
        <authorList>
            <person name="Shieh W.Y."/>
        </authorList>
    </citation>
    <scope>NUCLEOTIDE SEQUENCE [LARGE SCALE GENOMIC DNA]</scope>
    <source>
        <strain evidence="13 14">GTF-13</strain>
    </source>
</reference>
<comment type="caution">
    <text evidence="13">The sequence shown here is derived from an EMBL/GenBank/DDBJ whole genome shotgun (WGS) entry which is preliminary data.</text>
</comment>
<dbReference type="GO" id="GO:0016020">
    <property type="term" value="C:membrane"/>
    <property type="evidence" value="ECO:0007669"/>
    <property type="project" value="UniProtKB-SubCell"/>
</dbReference>
<dbReference type="PANTHER" id="PTHR35457:SF1">
    <property type="entry name" value="HEME A SYNTHASE"/>
    <property type="match status" value="1"/>
</dbReference>
<comment type="pathway">
    <text evidence="11">Porphyrin-containing compound metabolism.</text>
</comment>
<evidence type="ECO:0000256" key="12">
    <source>
        <dbReference type="SAM" id="Phobius"/>
    </source>
</evidence>
<comment type="subcellular location">
    <subcellularLocation>
        <location evidence="1">Membrane</location>
        <topology evidence="1">Multi-pass membrane protein</topology>
    </subcellularLocation>
</comment>
<protein>
    <submittedName>
        <fullName evidence="13">Heme A synthase</fullName>
    </submittedName>
</protein>
<keyword evidence="3 12" id="KW-0812">Transmembrane</keyword>
<gene>
    <name evidence="13" type="ORF">D0544_11895</name>
</gene>
<keyword evidence="4" id="KW-0479">Metal-binding</keyword>
<evidence type="ECO:0000256" key="7">
    <source>
        <dbReference type="ARBA" id="ARBA00023004"/>
    </source>
</evidence>
<feature type="transmembrane region" description="Helical" evidence="12">
    <location>
        <begin position="307"/>
        <end position="327"/>
    </location>
</feature>
<name>A0A3P3VP15_9GAMM</name>
<evidence type="ECO:0000256" key="10">
    <source>
        <dbReference type="ARBA" id="ARBA00023157"/>
    </source>
</evidence>
<evidence type="ECO:0000256" key="8">
    <source>
        <dbReference type="ARBA" id="ARBA00023133"/>
    </source>
</evidence>
<evidence type="ECO:0000256" key="1">
    <source>
        <dbReference type="ARBA" id="ARBA00004141"/>
    </source>
</evidence>